<dbReference type="Proteomes" id="UP000237000">
    <property type="component" value="Unassembled WGS sequence"/>
</dbReference>
<organism evidence="1 2">
    <name type="scientific">Trema orientale</name>
    <name type="common">Charcoal tree</name>
    <name type="synonym">Celtis orientalis</name>
    <dbReference type="NCBI Taxonomy" id="63057"/>
    <lineage>
        <taxon>Eukaryota</taxon>
        <taxon>Viridiplantae</taxon>
        <taxon>Streptophyta</taxon>
        <taxon>Embryophyta</taxon>
        <taxon>Tracheophyta</taxon>
        <taxon>Spermatophyta</taxon>
        <taxon>Magnoliopsida</taxon>
        <taxon>eudicotyledons</taxon>
        <taxon>Gunneridae</taxon>
        <taxon>Pentapetalae</taxon>
        <taxon>rosids</taxon>
        <taxon>fabids</taxon>
        <taxon>Rosales</taxon>
        <taxon>Cannabaceae</taxon>
        <taxon>Trema</taxon>
    </lineage>
</organism>
<comment type="caution">
    <text evidence="1">The sequence shown here is derived from an EMBL/GenBank/DDBJ whole genome shotgun (WGS) entry which is preliminary data.</text>
</comment>
<evidence type="ECO:0000313" key="1">
    <source>
        <dbReference type="EMBL" id="PON84910.1"/>
    </source>
</evidence>
<keyword evidence="2" id="KW-1185">Reference proteome</keyword>
<proteinExistence type="predicted"/>
<accession>A0A2P5EH77</accession>
<sequence>CREIQFKDDRVAVIGDVSFSILGFDKTFRFDKETFVLKHGSTCLLEFENWVSRLHFSLFHVHLKYVVSVRPLFELEPLRVSKSKNNSNNLAEENNNYQL</sequence>
<evidence type="ECO:0000313" key="2">
    <source>
        <dbReference type="Proteomes" id="UP000237000"/>
    </source>
</evidence>
<dbReference type="EMBL" id="JXTC01000155">
    <property type="protein sequence ID" value="PON84910.1"/>
    <property type="molecule type" value="Genomic_DNA"/>
</dbReference>
<protein>
    <submittedName>
        <fullName evidence="1">Uncharacterized protein</fullName>
    </submittedName>
</protein>
<gene>
    <name evidence="1" type="ORF">TorRG33x02_193080</name>
</gene>
<dbReference type="InParanoid" id="A0A2P5EH77"/>
<name>A0A2P5EH77_TREOI</name>
<dbReference type="AlphaFoldDB" id="A0A2P5EH77"/>
<feature type="non-terminal residue" evidence="1">
    <location>
        <position position="1"/>
    </location>
</feature>
<reference evidence="2" key="1">
    <citation type="submission" date="2016-06" db="EMBL/GenBank/DDBJ databases">
        <title>Parallel loss of symbiosis genes in relatives of nitrogen-fixing non-legume Parasponia.</title>
        <authorList>
            <person name="Van Velzen R."/>
            <person name="Holmer R."/>
            <person name="Bu F."/>
            <person name="Rutten L."/>
            <person name="Van Zeijl A."/>
            <person name="Liu W."/>
            <person name="Santuari L."/>
            <person name="Cao Q."/>
            <person name="Sharma T."/>
            <person name="Shen D."/>
            <person name="Roswanjaya Y."/>
            <person name="Wardhani T."/>
            <person name="Kalhor M.S."/>
            <person name="Jansen J."/>
            <person name="Van den Hoogen J."/>
            <person name="Gungor B."/>
            <person name="Hartog M."/>
            <person name="Hontelez J."/>
            <person name="Verver J."/>
            <person name="Yang W.-C."/>
            <person name="Schijlen E."/>
            <person name="Repin R."/>
            <person name="Schilthuizen M."/>
            <person name="Schranz E."/>
            <person name="Heidstra R."/>
            <person name="Miyata K."/>
            <person name="Fedorova E."/>
            <person name="Kohlen W."/>
            <person name="Bisseling T."/>
            <person name="Smit S."/>
            <person name="Geurts R."/>
        </authorList>
    </citation>
    <scope>NUCLEOTIDE SEQUENCE [LARGE SCALE GENOMIC DNA]</scope>
    <source>
        <strain evidence="2">cv. RG33-2</strain>
    </source>
</reference>